<feature type="region of interest" description="Disordered" evidence="6">
    <location>
        <begin position="1"/>
        <end position="77"/>
    </location>
</feature>
<evidence type="ECO:0000256" key="4">
    <source>
        <dbReference type="ARBA" id="ARBA00022833"/>
    </source>
</evidence>
<dbReference type="GO" id="GO:0005634">
    <property type="term" value="C:nucleus"/>
    <property type="evidence" value="ECO:0007669"/>
    <property type="project" value="UniProtKB-SubCell"/>
</dbReference>
<protein>
    <recommendedName>
        <fullName evidence="9">DUF659 domain-containing protein</fullName>
    </recommendedName>
</protein>
<dbReference type="EMBL" id="SEOQ01001955">
    <property type="protein sequence ID" value="TFY50192.1"/>
    <property type="molecule type" value="Genomic_DNA"/>
</dbReference>
<evidence type="ECO:0008006" key="9">
    <source>
        <dbReference type="Google" id="ProtNLM"/>
    </source>
</evidence>
<evidence type="ECO:0000313" key="7">
    <source>
        <dbReference type="EMBL" id="TFY50192.1"/>
    </source>
</evidence>
<evidence type="ECO:0000256" key="5">
    <source>
        <dbReference type="ARBA" id="ARBA00023242"/>
    </source>
</evidence>
<sequence>MRCIFPGGARAITESPQTPRRMMDPFSSPAKSTRSQHQLFVASSTLPPDSPASNTRSKNRLSHEPASAVLVSPTKHRRKRGDLNDLEIWDKSDEEIIKEATSKWKSKGYNHYMIALKRKYKANGDPHRLCFVFTCRCDPKGHRSQTRPRMNTSWGTSNLLRESRKCVKARGIRDDSDTSAGAQQTLGNMISKYSEYRHRALITLRCAKSRRPFNSVLDPEYRKEVELLRPGTKLPSPSTVSRDLGAIYTGASNIIKAYFAEYDGSIHLVIDGWTAPFAYSYLGIVIVWYAQGQIWCSILEFIRLKESHTGEYLASVTADCLRRFGLESKFHTINMDNASNCDTTADELHHLIPTFRGSLSRSRCFLHTVNLIAKAFLSFFFRQPARKKSPKVTAKHARQSRKGKGCQPTTDSLPAQPPAASASTGLNGMDIDVADDTGEPAHSDPLADEGNGKENGDNVDAGKIDHDDSAVRTVTEKALREASQLDTSSIAISVNII</sequence>
<feature type="compositionally biased region" description="Low complexity" evidence="6">
    <location>
        <begin position="412"/>
        <end position="423"/>
    </location>
</feature>
<evidence type="ECO:0000256" key="6">
    <source>
        <dbReference type="SAM" id="MobiDB-lite"/>
    </source>
</evidence>
<feature type="compositionally biased region" description="Basic residues" evidence="6">
    <location>
        <begin position="390"/>
        <end position="404"/>
    </location>
</feature>
<evidence type="ECO:0000256" key="2">
    <source>
        <dbReference type="ARBA" id="ARBA00022723"/>
    </source>
</evidence>
<proteinExistence type="predicted"/>
<keyword evidence="8" id="KW-1185">Reference proteome</keyword>
<evidence type="ECO:0000256" key="1">
    <source>
        <dbReference type="ARBA" id="ARBA00004123"/>
    </source>
</evidence>
<gene>
    <name evidence="7" type="ORF">EVG20_g11666</name>
</gene>
<keyword evidence="4" id="KW-0862">Zinc</keyword>
<evidence type="ECO:0000256" key="3">
    <source>
        <dbReference type="ARBA" id="ARBA00022771"/>
    </source>
</evidence>
<keyword evidence="3" id="KW-0863">Zinc-finger</keyword>
<dbReference type="AlphaFoldDB" id="A0A4Y9XKI7"/>
<feature type="compositionally biased region" description="Basic and acidic residues" evidence="6">
    <location>
        <begin position="450"/>
        <end position="468"/>
    </location>
</feature>
<dbReference type="STRING" id="205917.A0A4Y9XKI7"/>
<dbReference type="InterPro" id="IPR052035">
    <property type="entry name" value="ZnF_BED_domain_contain"/>
</dbReference>
<keyword evidence="5" id="KW-0539">Nucleus</keyword>
<dbReference type="Proteomes" id="UP000298327">
    <property type="component" value="Unassembled WGS sequence"/>
</dbReference>
<organism evidence="7 8">
    <name type="scientific">Dentipellis fragilis</name>
    <dbReference type="NCBI Taxonomy" id="205917"/>
    <lineage>
        <taxon>Eukaryota</taxon>
        <taxon>Fungi</taxon>
        <taxon>Dikarya</taxon>
        <taxon>Basidiomycota</taxon>
        <taxon>Agaricomycotina</taxon>
        <taxon>Agaricomycetes</taxon>
        <taxon>Russulales</taxon>
        <taxon>Hericiaceae</taxon>
        <taxon>Dentipellis</taxon>
    </lineage>
</organism>
<comment type="subcellular location">
    <subcellularLocation>
        <location evidence="1">Nucleus</location>
    </subcellularLocation>
</comment>
<dbReference type="PANTHER" id="PTHR46481">
    <property type="entry name" value="ZINC FINGER BED DOMAIN-CONTAINING PROTEIN 4"/>
    <property type="match status" value="1"/>
</dbReference>
<name>A0A4Y9XKI7_9AGAM</name>
<keyword evidence="2" id="KW-0479">Metal-binding</keyword>
<dbReference type="OrthoDB" id="2794314at2759"/>
<feature type="region of interest" description="Disordered" evidence="6">
    <location>
        <begin position="390"/>
        <end position="468"/>
    </location>
</feature>
<feature type="compositionally biased region" description="Polar residues" evidence="6">
    <location>
        <begin position="29"/>
        <end position="56"/>
    </location>
</feature>
<dbReference type="GO" id="GO:0008270">
    <property type="term" value="F:zinc ion binding"/>
    <property type="evidence" value="ECO:0007669"/>
    <property type="project" value="UniProtKB-KW"/>
</dbReference>
<dbReference type="PANTHER" id="PTHR46481:SF10">
    <property type="entry name" value="ZINC FINGER BED DOMAIN-CONTAINING PROTEIN 39"/>
    <property type="match status" value="1"/>
</dbReference>
<accession>A0A4Y9XKI7</accession>
<reference evidence="7 8" key="1">
    <citation type="submission" date="2019-02" db="EMBL/GenBank/DDBJ databases">
        <title>Genome sequencing of the rare red list fungi Dentipellis fragilis.</title>
        <authorList>
            <person name="Buettner E."/>
            <person name="Kellner H."/>
        </authorList>
    </citation>
    <scope>NUCLEOTIDE SEQUENCE [LARGE SCALE GENOMIC DNA]</scope>
    <source>
        <strain evidence="7 8">DSM 105465</strain>
    </source>
</reference>
<evidence type="ECO:0000313" key="8">
    <source>
        <dbReference type="Proteomes" id="UP000298327"/>
    </source>
</evidence>
<comment type="caution">
    <text evidence="7">The sequence shown here is derived from an EMBL/GenBank/DDBJ whole genome shotgun (WGS) entry which is preliminary data.</text>
</comment>